<dbReference type="EMBL" id="QEPM01000002">
    <property type="protein sequence ID" value="RDE71561.1"/>
    <property type="molecule type" value="Genomic_DNA"/>
</dbReference>
<dbReference type="InterPro" id="IPR029471">
    <property type="entry name" value="HNH_5"/>
</dbReference>
<protein>
    <recommendedName>
        <fullName evidence="1">HNH endonuclease 5 domain-containing protein</fullName>
    </recommendedName>
</protein>
<organism evidence="2 3">
    <name type="scientific">Aggregatibacter segnis</name>
    <dbReference type="NCBI Taxonomy" id="739"/>
    <lineage>
        <taxon>Bacteria</taxon>
        <taxon>Pseudomonadati</taxon>
        <taxon>Pseudomonadota</taxon>
        <taxon>Gammaproteobacteria</taxon>
        <taxon>Pasteurellales</taxon>
        <taxon>Pasteurellaceae</taxon>
        <taxon>Aggregatibacter</taxon>
    </lineage>
</organism>
<gene>
    <name evidence="2" type="ORF">DPV83_03035</name>
</gene>
<reference evidence="2 3" key="1">
    <citation type="submission" date="2018-05" db="EMBL/GenBank/DDBJ databases">
        <title>Draft Genome Sequences for a Diverse set of 7 Haemophilus Species.</title>
        <authorList>
            <person name="Nichols M."/>
            <person name="Topaz N."/>
            <person name="Wang X."/>
            <person name="Wang X."/>
            <person name="Boxrud D."/>
        </authorList>
    </citation>
    <scope>NUCLEOTIDE SEQUENCE [LARGE SCALE GENOMIC DNA]</scope>
    <source>
        <strain evidence="2 3">C2001002503</strain>
    </source>
</reference>
<evidence type="ECO:0000313" key="2">
    <source>
        <dbReference type="EMBL" id="RDE71561.1"/>
    </source>
</evidence>
<evidence type="ECO:0000259" key="1">
    <source>
        <dbReference type="Pfam" id="PF14279"/>
    </source>
</evidence>
<dbReference type="Proteomes" id="UP000253998">
    <property type="component" value="Unassembled WGS sequence"/>
</dbReference>
<dbReference type="RefSeq" id="WP_111295017.1">
    <property type="nucleotide sequence ID" value="NZ_QEPM01000002.1"/>
</dbReference>
<sequence>MNNCIFCKNKERSAEHVFPSSFGGRLTNKNIYCEEHNSDLGIYVDTLDSQIGAINNLFGIEPDRGKAKPIKLKDSKTGEIYTRDINGSISLSITDNIPIDKIISGKPIDILTSSFEDFNKFKQKFQKEHNIKIEVLNKGEISREIMKKPLTLKISFGGKDFFKATLYLLVTFLAHYSKETLLKLNLDNIKELLLYNTELSIFDIVSLENYPSFLNDDESQVEHSIAFVKDNNILYGIVSYFNVVTYTVKIGEYIDEFENFVVYIHPLDTSLNPNNSMKKELLPIELNIEFNPALHKAKIENIINGSNPIMNKLGEKLSRFENNRQNEILKNEIKNLKSEDELLDFWKSNQQHIYNAVIFIRDNFENDNLIRNYLNILVKEESLISDDIRYKIELSNVLELFQPIIESLNLSGFINRLCLDLAKKYAQKKIREDEDVFQQIIEAILSLSYNNLHTIRKFKI</sequence>
<accession>A0A8B2U4F5</accession>
<evidence type="ECO:0000313" key="3">
    <source>
        <dbReference type="Proteomes" id="UP000253998"/>
    </source>
</evidence>
<dbReference type="AlphaFoldDB" id="A0A8B2U4F5"/>
<comment type="caution">
    <text evidence="2">The sequence shown here is derived from an EMBL/GenBank/DDBJ whole genome shotgun (WGS) entry which is preliminary data.</text>
</comment>
<proteinExistence type="predicted"/>
<feature type="domain" description="HNH endonuclease 5" evidence="1">
    <location>
        <begin position="4"/>
        <end position="45"/>
    </location>
</feature>
<dbReference type="Pfam" id="PF14279">
    <property type="entry name" value="HNH_5"/>
    <property type="match status" value="1"/>
</dbReference>
<name>A0A8B2U4F5_9PAST</name>